<dbReference type="Proteomes" id="UP001140562">
    <property type="component" value="Unassembled WGS sequence"/>
</dbReference>
<reference evidence="1" key="1">
    <citation type="submission" date="2022-10" db="EMBL/GenBank/DDBJ databases">
        <title>Tapping the CABI collections for fungal endophytes: first genome assemblies for Collariella, Neodidymelliopsis, Ascochyta clinopodiicola, Didymella pomorum, Didymosphaeria variabile, Neocosmospora piperis and Neocucurbitaria cava.</title>
        <authorList>
            <person name="Hill R."/>
        </authorList>
    </citation>
    <scope>NUCLEOTIDE SEQUENCE</scope>
    <source>
        <strain evidence="1">IMI 360193</strain>
    </source>
</reference>
<evidence type="ECO:0000313" key="1">
    <source>
        <dbReference type="EMBL" id="KAJ4329776.1"/>
    </source>
</evidence>
<keyword evidence="2" id="KW-1185">Reference proteome</keyword>
<gene>
    <name evidence="1" type="ORF">N0V87_010575</name>
</gene>
<name>A0A9W8WNX1_9PLEO</name>
<accession>A0A9W8WNX1</accession>
<protein>
    <submittedName>
        <fullName evidence="1">Uncharacterized protein</fullName>
    </submittedName>
</protein>
<sequence>GTVPVILGFSRSQWLFPVRTDFGLAGRDVNATELAFAERNLLFNDNRVLLDQNTMIGTAKMME</sequence>
<dbReference type="AlphaFoldDB" id="A0A9W8WNX1"/>
<comment type="caution">
    <text evidence="1">The sequence shown here is derived from an EMBL/GenBank/DDBJ whole genome shotgun (WGS) entry which is preliminary data.</text>
</comment>
<proteinExistence type="predicted"/>
<dbReference type="EMBL" id="JAPEUV010000282">
    <property type="protein sequence ID" value="KAJ4329776.1"/>
    <property type="molecule type" value="Genomic_DNA"/>
</dbReference>
<evidence type="ECO:0000313" key="2">
    <source>
        <dbReference type="Proteomes" id="UP001140562"/>
    </source>
</evidence>
<organism evidence="1 2">
    <name type="scientific">Didymella glomerata</name>
    <dbReference type="NCBI Taxonomy" id="749621"/>
    <lineage>
        <taxon>Eukaryota</taxon>
        <taxon>Fungi</taxon>
        <taxon>Dikarya</taxon>
        <taxon>Ascomycota</taxon>
        <taxon>Pezizomycotina</taxon>
        <taxon>Dothideomycetes</taxon>
        <taxon>Pleosporomycetidae</taxon>
        <taxon>Pleosporales</taxon>
        <taxon>Pleosporineae</taxon>
        <taxon>Didymellaceae</taxon>
        <taxon>Didymella</taxon>
    </lineage>
</organism>
<dbReference type="OrthoDB" id="4357141at2759"/>
<feature type="non-terminal residue" evidence="1">
    <location>
        <position position="1"/>
    </location>
</feature>